<reference evidence="1" key="1">
    <citation type="submission" date="2019-11" db="EMBL/GenBank/DDBJ databases">
        <authorList>
            <person name="Feng L."/>
        </authorList>
    </citation>
    <scope>NUCLEOTIDE SEQUENCE</scope>
    <source>
        <strain evidence="1">BhanseniiLFYP23</strain>
    </source>
</reference>
<evidence type="ECO:0000313" key="1">
    <source>
        <dbReference type="EMBL" id="VYT20373.1"/>
    </source>
</evidence>
<sequence>MFEKMGDGDVAVYLRNAALQLLRLSQERGVDITIDTRTRGYMNVRVGDYEIYKGSRDGKIRYQYHPLNDSGVGEWREDISPQSIQFNMPPQEVQNGK</sequence>
<gene>
    <name evidence="1" type="ORF">BHLFYP23_00599</name>
</gene>
<organism evidence="1">
    <name type="scientific">Blautia hansenii</name>
    <name type="common">Ruminococcus hansenii</name>
    <dbReference type="NCBI Taxonomy" id="1322"/>
    <lineage>
        <taxon>Bacteria</taxon>
        <taxon>Bacillati</taxon>
        <taxon>Bacillota</taxon>
        <taxon>Clostridia</taxon>
        <taxon>Lachnospirales</taxon>
        <taxon>Lachnospiraceae</taxon>
        <taxon>Blautia</taxon>
    </lineage>
</organism>
<dbReference type="RefSeq" id="WP_156342548.1">
    <property type="nucleotide sequence ID" value="NZ_CACRSY010000014.1"/>
</dbReference>
<accession>A0A6N2UTF0</accession>
<proteinExistence type="predicted"/>
<protein>
    <submittedName>
        <fullName evidence="1">Uncharacterized protein</fullName>
    </submittedName>
</protein>
<dbReference type="EMBL" id="CACRSY010000014">
    <property type="protein sequence ID" value="VYT20373.1"/>
    <property type="molecule type" value="Genomic_DNA"/>
</dbReference>
<dbReference type="AlphaFoldDB" id="A0A6N2UTF0"/>
<name>A0A6N2UTF0_BLAHA</name>